<proteinExistence type="predicted"/>
<name>A0A836IIF8_9TRYP</name>
<dbReference type="Proteomes" id="UP000674318">
    <property type="component" value="Unassembled WGS sequence"/>
</dbReference>
<reference evidence="2 3" key="1">
    <citation type="submission" date="2021-02" db="EMBL/GenBank/DDBJ databases">
        <title>Porcisia hertigi Genome sequencing and assembly.</title>
        <authorList>
            <person name="Almutairi H."/>
            <person name="Gatherer D."/>
        </authorList>
    </citation>
    <scope>NUCLEOTIDE SEQUENCE [LARGE SCALE GENOMIC DNA]</scope>
    <source>
        <strain evidence="2 3">C119</strain>
    </source>
</reference>
<dbReference type="RefSeq" id="XP_067756046.1">
    <property type="nucleotide sequence ID" value="XM_067899256.1"/>
</dbReference>
<organism evidence="2 3">
    <name type="scientific">Porcisia hertigi</name>
    <dbReference type="NCBI Taxonomy" id="2761500"/>
    <lineage>
        <taxon>Eukaryota</taxon>
        <taxon>Discoba</taxon>
        <taxon>Euglenozoa</taxon>
        <taxon>Kinetoplastea</taxon>
        <taxon>Metakinetoplastina</taxon>
        <taxon>Trypanosomatida</taxon>
        <taxon>Trypanosomatidae</taxon>
        <taxon>Leishmaniinae</taxon>
        <taxon>Porcisia</taxon>
    </lineage>
</organism>
<keyword evidence="3" id="KW-1185">Reference proteome</keyword>
<dbReference type="PANTHER" id="PTHR37832">
    <property type="entry name" value="BLL2683 PROTEIN"/>
    <property type="match status" value="1"/>
</dbReference>
<evidence type="ECO:0000259" key="1">
    <source>
        <dbReference type="PROSITE" id="PS51502"/>
    </source>
</evidence>
<dbReference type="Gene3D" id="3.30.70.100">
    <property type="match status" value="1"/>
</dbReference>
<sequence length="110" mass="12472">MLHIVLFKFDAGKFAEEFPGNACQEALESMRQANIPGLLEVHMNAKNITPWQGYQDASRGYTHALVSRHMNASALRIYAEHPAHKALQGRLLKCVVKPPLRMELDIYSRL</sequence>
<gene>
    <name evidence="2" type="ORF">JKF63_03236</name>
</gene>
<feature type="domain" description="Stress-response A/B barrel" evidence="1">
    <location>
        <begin position="1"/>
        <end position="104"/>
    </location>
</feature>
<dbReference type="SMART" id="SM00886">
    <property type="entry name" value="Dabb"/>
    <property type="match status" value="1"/>
</dbReference>
<dbReference type="PANTHER" id="PTHR37832:SF1">
    <property type="entry name" value="STRESS-RESPONSE A_B BARREL DOMAIN-CONTAINING PROTEIN"/>
    <property type="match status" value="1"/>
</dbReference>
<accession>A0A836IIF8</accession>
<dbReference type="EMBL" id="JAFJZO010000027">
    <property type="protein sequence ID" value="KAG5501423.1"/>
    <property type="molecule type" value="Genomic_DNA"/>
</dbReference>
<dbReference type="SUPFAM" id="SSF54909">
    <property type="entry name" value="Dimeric alpha+beta barrel"/>
    <property type="match status" value="1"/>
</dbReference>
<dbReference type="AlphaFoldDB" id="A0A836IIF8"/>
<dbReference type="KEGG" id="phet:94289333"/>
<evidence type="ECO:0000313" key="3">
    <source>
        <dbReference type="Proteomes" id="UP000674318"/>
    </source>
</evidence>
<dbReference type="GeneID" id="94289333"/>
<dbReference type="InterPro" id="IPR011008">
    <property type="entry name" value="Dimeric_a/b-barrel"/>
</dbReference>
<dbReference type="OrthoDB" id="42919at2759"/>
<dbReference type="Pfam" id="PF07876">
    <property type="entry name" value="Dabb"/>
    <property type="match status" value="1"/>
</dbReference>
<dbReference type="InterPro" id="IPR013097">
    <property type="entry name" value="Dabb"/>
</dbReference>
<dbReference type="PROSITE" id="PS51502">
    <property type="entry name" value="S_R_A_B_BARREL"/>
    <property type="match status" value="1"/>
</dbReference>
<comment type="caution">
    <text evidence="2">The sequence shown here is derived from an EMBL/GenBank/DDBJ whole genome shotgun (WGS) entry which is preliminary data.</text>
</comment>
<protein>
    <recommendedName>
        <fullName evidence="1">Stress-response A/B barrel domain-containing protein</fullName>
    </recommendedName>
</protein>
<evidence type="ECO:0000313" key="2">
    <source>
        <dbReference type="EMBL" id="KAG5501423.1"/>
    </source>
</evidence>